<protein>
    <submittedName>
        <fullName evidence="1">Uncharacterized protein</fullName>
    </submittedName>
</protein>
<organism evidence="1 2">
    <name type="scientific">Spiroplasma ixodetis</name>
    <dbReference type="NCBI Taxonomy" id="2141"/>
    <lineage>
        <taxon>Bacteria</taxon>
        <taxon>Bacillati</taxon>
        <taxon>Mycoplasmatota</taxon>
        <taxon>Mollicutes</taxon>
        <taxon>Entomoplasmatales</taxon>
        <taxon>Spiroplasmataceae</taxon>
        <taxon>Spiroplasma</taxon>
    </lineage>
</organism>
<proteinExistence type="predicted"/>
<dbReference type="RefSeq" id="WP_281748858.1">
    <property type="nucleotide sequence ID" value="NZ_AP026933.1"/>
</dbReference>
<evidence type="ECO:0000313" key="2">
    <source>
        <dbReference type="Proteomes" id="UP001163387"/>
    </source>
</evidence>
<reference evidence="1 2" key="1">
    <citation type="journal article" date="2022" name="Front. Microbiol.">
        <title>Male-killing mechanisms vary between Spiroplasma species.</title>
        <authorList>
            <person name="Arai H."/>
            <person name="Inoue M."/>
            <person name="Kageyama D."/>
        </authorList>
    </citation>
    <scope>NUCLEOTIDE SEQUENCE [LARGE SCALE GENOMIC DNA]</scope>
    <source>
        <strain evidence="2">sHm</strain>
    </source>
</reference>
<gene>
    <name evidence="1" type="ORF">SHM_01620</name>
</gene>
<dbReference type="EMBL" id="AP026933">
    <property type="protein sequence ID" value="BDT02516.1"/>
    <property type="molecule type" value="Genomic_DNA"/>
</dbReference>
<accession>A0ABM8BRP1</accession>
<sequence length="88" mass="10494">MTKIEFNEKYRKQDISIDRDFDLHIDNCFKFSDINTLENAVNDYKKLIGLLPTCTCGGNNETEWIQQCFSNWTAMSCIYSKFKRKQMY</sequence>
<keyword evidence="2" id="KW-1185">Reference proteome</keyword>
<name>A0ABM8BRP1_9MOLU</name>
<dbReference type="Proteomes" id="UP001163387">
    <property type="component" value="Chromosome"/>
</dbReference>
<evidence type="ECO:0000313" key="1">
    <source>
        <dbReference type="EMBL" id="BDT02516.1"/>
    </source>
</evidence>